<evidence type="ECO:0000313" key="8">
    <source>
        <dbReference type="EMBL" id="AEP30650.1"/>
    </source>
</evidence>
<comment type="similarity">
    <text evidence="2">Belongs to the polysaccharide synthase family.</text>
</comment>
<name>G4QI36_GLANF</name>
<dbReference type="RefSeq" id="WP_014109523.1">
    <property type="nucleotide sequence ID" value="NC_016041.1"/>
</dbReference>
<dbReference type="HOGENOM" id="CLU_026911_3_0_6"/>
<dbReference type="EMBL" id="CP003060">
    <property type="protein sequence ID" value="AEP30650.1"/>
    <property type="molecule type" value="Genomic_DNA"/>
</dbReference>
<dbReference type="Proteomes" id="UP000009282">
    <property type="component" value="Chromosome"/>
</dbReference>
<evidence type="ECO:0000256" key="5">
    <source>
        <dbReference type="ARBA" id="ARBA00022989"/>
    </source>
</evidence>
<dbReference type="STRING" id="1085623.GNIT_2553"/>
<proteinExistence type="inferred from homology"/>
<protein>
    <submittedName>
        <fullName evidence="8">Polysaccharide biosynthesis protein</fullName>
    </submittedName>
</protein>
<feature type="transmembrane region" description="Helical" evidence="7">
    <location>
        <begin position="12"/>
        <end position="39"/>
    </location>
</feature>
<feature type="transmembrane region" description="Helical" evidence="7">
    <location>
        <begin position="151"/>
        <end position="170"/>
    </location>
</feature>
<dbReference type="PANTHER" id="PTHR30250:SF10">
    <property type="entry name" value="LIPOPOLYSACCHARIDE BIOSYNTHESIS PROTEIN WZXC"/>
    <property type="match status" value="1"/>
</dbReference>
<dbReference type="InterPro" id="IPR050833">
    <property type="entry name" value="Poly_Biosynth_Transport"/>
</dbReference>
<comment type="subcellular location">
    <subcellularLocation>
        <location evidence="1">Cell membrane</location>
        <topology evidence="1">Multi-pass membrane protein</topology>
    </subcellularLocation>
</comment>
<dbReference type="KEGG" id="gni:GNIT_2553"/>
<feature type="transmembrane region" description="Helical" evidence="7">
    <location>
        <begin position="287"/>
        <end position="308"/>
    </location>
</feature>
<gene>
    <name evidence="8" type="ordered locus">GNIT_2553</name>
</gene>
<feature type="transmembrane region" description="Helical" evidence="7">
    <location>
        <begin position="450"/>
        <end position="470"/>
    </location>
</feature>
<keyword evidence="4 7" id="KW-0812">Transmembrane</keyword>
<feature type="transmembrane region" description="Helical" evidence="7">
    <location>
        <begin position="357"/>
        <end position="375"/>
    </location>
</feature>
<sequence>MINSPSDTKLLVTAYLWNFLSNGVVRSFGIVSTLILVRILDSDDFGIVAIGMMVVGFFDVLANIGVNRYLILKEDPTHQDYSSAWTFNVCLRILLFLSLLIASSFIAQFFDNPELQFVFIFLGSIQVIGAFNNIGLVKLEKELNFSIKNKILMLAKVFSFAATLSAAFYFQSYFAMLAGLLINSIVFLIASYILCSYRPKFLLKFDRELVTFSMFLFVRNFIGYARAQMDLFIISSSFGKSVTGEFSVAKNFSMLPLGELIGPAMAPVFSALSKLKGKPAELETKSFQALFLMYLVIIPAAIGTYMVSAPFTAIVLGEKWLHVHSVLGMLAFLMFPFTTQPILNILYDAKNKVRQSILIDVIGIFTLIVSVYYFVPNTLSEFVDIRLQVAFFMFLFSLMHAKAVTDLSLTKMSIILIIPIIPSTIMYVAIDACKSLGGNALEELFIQVGVGVLAYSACLLLIALIQVNFLKSKFVNQMIPEKAHRILNFGYTA</sequence>
<evidence type="ECO:0000256" key="1">
    <source>
        <dbReference type="ARBA" id="ARBA00004651"/>
    </source>
</evidence>
<feature type="transmembrane region" description="Helical" evidence="7">
    <location>
        <begin position="45"/>
        <end position="66"/>
    </location>
</feature>
<dbReference type="PANTHER" id="PTHR30250">
    <property type="entry name" value="PST FAMILY PREDICTED COLANIC ACID TRANSPORTER"/>
    <property type="match status" value="1"/>
</dbReference>
<evidence type="ECO:0000256" key="7">
    <source>
        <dbReference type="SAM" id="Phobius"/>
    </source>
</evidence>
<keyword evidence="6 7" id="KW-0472">Membrane</keyword>
<evidence type="ECO:0000256" key="2">
    <source>
        <dbReference type="ARBA" id="ARBA00007430"/>
    </source>
</evidence>
<feature type="transmembrane region" description="Helical" evidence="7">
    <location>
        <begin position="412"/>
        <end position="430"/>
    </location>
</feature>
<evidence type="ECO:0000256" key="3">
    <source>
        <dbReference type="ARBA" id="ARBA00022475"/>
    </source>
</evidence>
<dbReference type="AlphaFoldDB" id="G4QI36"/>
<accession>G4QI36</accession>
<feature type="transmembrane region" description="Helical" evidence="7">
    <location>
        <begin position="176"/>
        <end position="197"/>
    </location>
</feature>
<dbReference type="GO" id="GO:0005886">
    <property type="term" value="C:plasma membrane"/>
    <property type="evidence" value="ECO:0007669"/>
    <property type="project" value="UniProtKB-SubCell"/>
</dbReference>
<keyword evidence="5 7" id="KW-1133">Transmembrane helix</keyword>
<feature type="transmembrane region" description="Helical" evidence="7">
    <location>
        <begin position="116"/>
        <end position="139"/>
    </location>
</feature>
<feature type="transmembrane region" description="Helical" evidence="7">
    <location>
        <begin position="387"/>
        <end position="405"/>
    </location>
</feature>
<dbReference type="Pfam" id="PF13440">
    <property type="entry name" value="Polysacc_synt_3"/>
    <property type="match status" value="1"/>
</dbReference>
<keyword evidence="9" id="KW-1185">Reference proteome</keyword>
<keyword evidence="3" id="KW-1003">Cell membrane</keyword>
<feature type="transmembrane region" description="Helical" evidence="7">
    <location>
        <begin position="87"/>
        <end position="110"/>
    </location>
</feature>
<feature type="transmembrane region" description="Helical" evidence="7">
    <location>
        <begin position="320"/>
        <end position="337"/>
    </location>
</feature>
<dbReference type="OrthoDB" id="8538786at2"/>
<reference evidence="8 9" key="1">
    <citation type="journal article" date="2011" name="J. Bacteriol.">
        <title>Complete genome sequence of seawater bacterium Glaciecola nitratireducens FR1064T.</title>
        <authorList>
            <person name="Bian F."/>
            <person name="Qin Q.L."/>
            <person name="Xie B.B."/>
            <person name="Shu Y.L."/>
            <person name="Zhang X.Y."/>
            <person name="Yu Y."/>
            <person name="Chen B."/>
            <person name="Chen X.L."/>
            <person name="Zhou B.C."/>
            <person name="Zhang Y.Z."/>
        </authorList>
    </citation>
    <scope>NUCLEOTIDE SEQUENCE [LARGE SCALE GENOMIC DNA]</scope>
    <source>
        <strain evidence="9">JCM 12485 / KCTC 12276 / FR1064</strain>
    </source>
</reference>
<dbReference type="eggNOG" id="COG2244">
    <property type="taxonomic scope" value="Bacteria"/>
</dbReference>
<organism evidence="8 9">
    <name type="scientific">Glaciecola nitratireducens (strain JCM 12485 / KCTC 12276 / FR1064)</name>
    <dbReference type="NCBI Taxonomy" id="1085623"/>
    <lineage>
        <taxon>Bacteria</taxon>
        <taxon>Pseudomonadati</taxon>
        <taxon>Pseudomonadota</taxon>
        <taxon>Gammaproteobacteria</taxon>
        <taxon>Alteromonadales</taxon>
        <taxon>Alteromonadaceae</taxon>
        <taxon>Brumicola</taxon>
    </lineage>
</organism>
<evidence type="ECO:0000313" key="9">
    <source>
        <dbReference type="Proteomes" id="UP000009282"/>
    </source>
</evidence>
<evidence type="ECO:0000256" key="6">
    <source>
        <dbReference type="ARBA" id="ARBA00023136"/>
    </source>
</evidence>
<evidence type="ECO:0000256" key="4">
    <source>
        <dbReference type="ARBA" id="ARBA00022692"/>
    </source>
</evidence>